<dbReference type="EMBL" id="MU276137">
    <property type="protein sequence ID" value="KAI0041211.1"/>
    <property type="molecule type" value="Genomic_DNA"/>
</dbReference>
<sequence length="164" mass="18483">MALISNFKLQLHASRFTFKPPLPPAAPSSHTHYGVSQEQVAVSRGESSAASTQRLGQGLLRFESTKTLTRALQRDVPSDEGIIVIREHEGRKKPAQVQLKYRLPRIFPPNSQYSEETPPARTLHVHNGTNQQDLTKARVFLQDLFNALNRRWTDNFSRSALVIA</sequence>
<reference evidence="1" key="1">
    <citation type="submission" date="2021-02" db="EMBL/GenBank/DDBJ databases">
        <authorList>
            <consortium name="DOE Joint Genome Institute"/>
            <person name="Ahrendt S."/>
            <person name="Looney B.P."/>
            <person name="Miyauchi S."/>
            <person name="Morin E."/>
            <person name="Drula E."/>
            <person name="Courty P.E."/>
            <person name="Chicoki N."/>
            <person name="Fauchery L."/>
            <person name="Kohler A."/>
            <person name="Kuo A."/>
            <person name="Labutti K."/>
            <person name="Pangilinan J."/>
            <person name="Lipzen A."/>
            <person name="Riley R."/>
            <person name="Andreopoulos W."/>
            <person name="He G."/>
            <person name="Johnson J."/>
            <person name="Barry K.W."/>
            <person name="Grigoriev I.V."/>
            <person name="Nagy L."/>
            <person name="Hibbett D."/>
            <person name="Henrissat B."/>
            <person name="Matheny P.B."/>
            <person name="Labbe J."/>
            <person name="Martin F."/>
        </authorList>
    </citation>
    <scope>NUCLEOTIDE SEQUENCE</scope>
    <source>
        <strain evidence="1">FP105234-sp</strain>
    </source>
</reference>
<proteinExistence type="predicted"/>
<dbReference type="Proteomes" id="UP000814033">
    <property type="component" value="Unassembled WGS sequence"/>
</dbReference>
<accession>A0ACB8RC17</accession>
<reference evidence="1" key="2">
    <citation type="journal article" date="2022" name="New Phytol.">
        <title>Evolutionary transition to the ectomycorrhizal habit in the genomes of a hyperdiverse lineage of mushroom-forming fungi.</title>
        <authorList>
            <person name="Looney B."/>
            <person name="Miyauchi S."/>
            <person name="Morin E."/>
            <person name="Drula E."/>
            <person name="Courty P.E."/>
            <person name="Kohler A."/>
            <person name="Kuo A."/>
            <person name="LaButti K."/>
            <person name="Pangilinan J."/>
            <person name="Lipzen A."/>
            <person name="Riley R."/>
            <person name="Andreopoulos W."/>
            <person name="He G."/>
            <person name="Johnson J."/>
            <person name="Nolan M."/>
            <person name="Tritt A."/>
            <person name="Barry K.W."/>
            <person name="Grigoriev I.V."/>
            <person name="Nagy L.G."/>
            <person name="Hibbett D."/>
            <person name="Henrissat B."/>
            <person name="Matheny P.B."/>
            <person name="Labbe J."/>
            <person name="Martin F.M."/>
        </authorList>
    </citation>
    <scope>NUCLEOTIDE SEQUENCE</scope>
    <source>
        <strain evidence="1">FP105234-sp</strain>
    </source>
</reference>
<evidence type="ECO:0000313" key="2">
    <source>
        <dbReference type="Proteomes" id="UP000814033"/>
    </source>
</evidence>
<comment type="caution">
    <text evidence="1">The sequence shown here is derived from an EMBL/GenBank/DDBJ whole genome shotgun (WGS) entry which is preliminary data.</text>
</comment>
<name>A0ACB8RC17_9AGAM</name>
<protein>
    <submittedName>
        <fullName evidence="1">Uncharacterized protein</fullName>
    </submittedName>
</protein>
<keyword evidence="2" id="KW-1185">Reference proteome</keyword>
<organism evidence="1 2">
    <name type="scientific">Auriscalpium vulgare</name>
    <dbReference type="NCBI Taxonomy" id="40419"/>
    <lineage>
        <taxon>Eukaryota</taxon>
        <taxon>Fungi</taxon>
        <taxon>Dikarya</taxon>
        <taxon>Basidiomycota</taxon>
        <taxon>Agaricomycotina</taxon>
        <taxon>Agaricomycetes</taxon>
        <taxon>Russulales</taxon>
        <taxon>Auriscalpiaceae</taxon>
        <taxon>Auriscalpium</taxon>
    </lineage>
</organism>
<evidence type="ECO:0000313" key="1">
    <source>
        <dbReference type="EMBL" id="KAI0041211.1"/>
    </source>
</evidence>
<gene>
    <name evidence="1" type="ORF">FA95DRAFT_1576500</name>
</gene>